<dbReference type="OrthoDB" id="447251at2759"/>
<evidence type="ECO:0000313" key="5">
    <source>
        <dbReference type="Proteomes" id="UP000002630"/>
    </source>
</evidence>
<feature type="compositionally biased region" description="Low complexity" evidence="2">
    <location>
        <begin position="448"/>
        <end position="462"/>
    </location>
</feature>
<reference evidence="4 5" key="1">
    <citation type="journal article" date="2010" name="Nature">
        <title>The Ectocarpus genome and the independent evolution of multicellularity in brown algae.</title>
        <authorList>
            <person name="Cock J.M."/>
            <person name="Sterck L."/>
            <person name="Rouze P."/>
            <person name="Scornet D."/>
            <person name="Allen A.E."/>
            <person name="Amoutzias G."/>
            <person name="Anthouard V."/>
            <person name="Artiguenave F."/>
            <person name="Aury J.M."/>
            <person name="Badger J.H."/>
            <person name="Beszteri B."/>
            <person name="Billiau K."/>
            <person name="Bonnet E."/>
            <person name="Bothwell J.H."/>
            <person name="Bowler C."/>
            <person name="Boyen C."/>
            <person name="Brownlee C."/>
            <person name="Carrano C.J."/>
            <person name="Charrier B."/>
            <person name="Cho G.Y."/>
            <person name="Coelho S.M."/>
            <person name="Collen J."/>
            <person name="Corre E."/>
            <person name="Da Silva C."/>
            <person name="Delage L."/>
            <person name="Delaroque N."/>
            <person name="Dittami S.M."/>
            <person name="Doulbeau S."/>
            <person name="Elias M."/>
            <person name="Farnham G."/>
            <person name="Gachon C.M."/>
            <person name="Gschloessl B."/>
            <person name="Heesch S."/>
            <person name="Jabbari K."/>
            <person name="Jubin C."/>
            <person name="Kawai H."/>
            <person name="Kimura K."/>
            <person name="Kloareg B."/>
            <person name="Kupper F.C."/>
            <person name="Lang D."/>
            <person name="Le Bail A."/>
            <person name="Leblanc C."/>
            <person name="Lerouge P."/>
            <person name="Lohr M."/>
            <person name="Lopez P.J."/>
            <person name="Martens C."/>
            <person name="Maumus F."/>
            <person name="Michel G."/>
            <person name="Miranda-Saavedra D."/>
            <person name="Morales J."/>
            <person name="Moreau H."/>
            <person name="Motomura T."/>
            <person name="Nagasato C."/>
            <person name="Napoli C.A."/>
            <person name="Nelson D.R."/>
            <person name="Nyvall-Collen P."/>
            <person name="Peters A.F."/>
            <person name="Pommier C."/>
            <person name="Potin P."/>
            <person name="Poulain J."/>
            <person name="Quesneville H."/>
            <person name="Read B."/>
            <person name="Rensing S.A."/>
            <person name="Ritter A."/>
            <person name="Rousvoal S."/>
            <person name="Samanta M."/>
            <person name="Samson G."/>
            <person name="Schroeder D.C."/>
            <person name="Segurens B."/>
            <person name="Strittmatter M."/>
            <person name="Tonon T."/>
            <person name="Tregear J.W."/>
            <person name="Valentin K."/>
            <person name="von Dassow P."/>
            <person name="Yamagishi T."/>
            <person name="Van de Peer Y."/>
            <person name="Wincker P."/>
        </authorList>
    </citation>
    <scope>NUCLEOTIDE SEQUENCE [LARGE SCALE GENOMIC DNA]</scope>
    <source>
        <strain evidence="5">Ec32 / CCAP1310/4</strain>
    </source>
</reference>
<feature type="compositionally biased region" description="Polar residues" evidence="2">
    <location>
        <begin position="638"/>
        <end position="659"/>
    </location>
</feature>
<proteinExistence type="predicted"/>
<feature type="region of interest" description="Disordered" evidence="2">
    <location>
        <begin position="630"/>
        <end position="659"/>
    </location>
</feature>
<dbReference type="Gene3D" id="3.30.450.20">
    <property type="entry name" value="PAS domain"/>
    <property type="match status" value="1"/>
</dbReference>
<feature type="compositionally biased region" description="Gly residues" evidence="2">
    <location>
        <begin position="467"/>
        <end position="478"/>
    </location>
</feature>
<evidence type="ECO:0000256" key="2">
    <source>
        <dbReference type="SAM" id="MobiDB-lite"/>
    </source>
</evidence>
<protein>
    <recommendedName>
        <fullName evidence="3">PAS domain-containing protein</fullName>
    </recommendedName>
</protein>
<evidence type="ECO:0000313" key="4">
    <source>
        <dbReference type="EMBL" id="CBN74261.1"/>
    </source>
</evidence>
<dbReference type="InParanoid" id="D8LH42"/>
<evidence type="ECO:0000256" key="1">
    <source>
        <dbReference type="SAM" id="Coils"/>
    </source>
</evidence>
<keyword evidence="5" id="KW-1185">Reference proteome</keyword>
<dbReference type="SUPFAM" id="SSF55785">
    <property type="entry name" value="PYP-like sensor domain (PAS domain)"/>
    <property type="match status" value="1"/>
</dbReference>
<organism evidence="4 5">
    <name type="scientific">Ectocarpus siliculosus</name>
    <name type="common">Brown alga</name>
    <name type="synonym">Conferva siliculosa</name>
    <dbReference type="NCBI Taxonomy" id="2880"/>
    <lineage>
        <taxon>Eukaryota</taxon>
        <taxon>Sar</taxon>
        <taxon>Stramenopiles</taxon>
        <taxon>Ochrophyta</taxon>
        <taxon>PX clade</taxon>
        <taxon>Phaeophyceae</taxon>
        <taxon>Ectocarpales</taxon>
        <taxon>Ectocarpaceae</taxon>
        <taxon>Ectocarpus</taxon>
    </lineage>
</organism>
<dbReference type="AlphaFoldDB" id="D8LH42"/>
<dbReference type="InterPro" id="IPR000014">
    <property type="entry name" value="PAS"/>
</dbReference>
<feature type="region of interest" description="Disordered" evidence="2">
    <location>
        <begin position="355"/>
        <end position="393"/>
    </location>
</feature>
<sequence length="659" mass="68930">MEEVEVGGLMSRNCENARKARARKKLEVHQLQEQVEKLKQLHARGKLEARKARELSTRMEVLKRQNLRTFMKFRCKNVKNREKWAEIVDERVTMTLPITPYRWFNGRCVFNDSRVLRGIDDVMTDNGSLAVLVESLGCGTLPWRQEMEKGHGHGVELVCEMADNDMLTSHNTAMCSFVLRTTNAVKHGARREWRCRGMLSAKFIAGSAMLVAIEHVFDVTSLMQQLQKVVGEEKEMPVVPNTTRGACQPSNEARVIMTATPPHTVVCCNQAWTKLCGYSQEDIRGQTLKAIQGPRTDAGGLAALNREIERGRAASAVLPNYKSDGSEFLNYLRVYPLVGDGRGTVTHILGVLQEQAEPGGTDPPQSEGKAPVSSGGARQQQREREASGAALPGSATLSAADAAAATAAAAAVDAKGRESSSATNPWRGRRSVDFGAPCTPDPTIMPPSSRSSASGLSSTAGARRGGEGGGRSVAGAGKGECVMSPVKQELGVEGGDLGKGAAPAAAAATGGGGGIGGMLHGGSWASATPSAGLAGLGQQSGGVDETASVAPPHQKNPGGVSGPKRRLSAAASVASTAMDLSADGNDLTGGQLGGAWPVQGDMLLSRTPLDAEAEIGSTNRGLGDAWGCGGGMPGGDLRNTSGHLSQSLSNFSSAPNGFG</sequence>
<dbReference type="eggNOG" id="ENOG502S26N">
    <property type="taxonomic scope" value="Eukaryota"/>
</dbReference>
<gene>
    <name evidence="4" type="ORF">Esi_0019_0007</name>
</gene>
<dbReference type="Pfam" id="PF13426">
    <property type="entry name" value="PAS_9"/>
    <property type="match status" value="1"/>
</dbReference>
<dbReference type="EMBL" id="FN649750">
    <property type="protein sequence ID" value="CBN74261.1"/>
    <property type="molecule type" value="Genomic_DNA"/>
</dbReference>
<feature type="region of interest" description="Disordered" evidence="2">
    <location>
        <begin position="534"/>
        <end position="565"/>
    </location>
</feature>
<dbReference type="EMBL" id="FN648364">
    <property type="protein sequence ID" value="CBN74261.1"/>
    <property type="molecule type" value="Genomic_DNA"/>
</dbReference>
<dbReference type="InterPro" id="IPR035965">
    <property type="entry name" value="PAS-like_dom_sf"/>
</dbReference>
<evidence type="ECO:0000259" key="3">
    <source>
        <dbReference type="Pfam" id="PF13426"/>
    </source>
</evidence>
<keyword evidence="1" id="KW-0175">Coiled coil</keyword>
<dbReference type="Proteomes" id="UP000002630">
    <property type="component" value="Linkage Group LG25"/>
</dbReference>
<feature type="region of interest" description="Disordered" evidence="2">
    <location>
        <begin position="413"/>
        <end position="480"/>
    </location>
</feature>
<dbReference type="CDD" id="cd14708">
    <property type="entry name" value="bZIP_HBP1b-like"/>
    <property type="match status" value="1"/>
</dbReference>
<accession>D8LH42</accession>
<name>D8LH42_ECTSI</name>
<feature type="domain" description="PAS" evidence="3">
    <location>
        <begin position="258"/>
        <end position="354"/>
    </location>
</feature>
<feature type="coiled-coil region" evidence="1">
    <location>
        <begin position="14"/>
        <end position="48"/>
    </location>
</feature>